<keyword evidence="4" id="KW-1185">Reference proteome</keyword>
<organism evidence="3 4">
    <name type="scientific">Aeromicrobium panaciterrae</name>
    <dbReference type="NCBI Taxonomy" id="363861"/>
    <lineage>
        <taxon>Bacteria</taxon>
        <taxon>Bacillati</taxon>
        <taxon>Actinomycetota</taxon>
        <taxon>Actinomycetes</taxon>
        <taxon>Propionibacteriales</taxon>
        <taxon>Nocardioidaceae</taxon>
        <taxon>Aeromicrobium</taxon>
    </lineage>
</organism>
<gene>
    <name evidence="3" type="ORF">J2X11_002414</name>
</gene>
<proteinExistence type="predicted"/>
<evidence type="ECO:0000313" key="3">
    <source>
        <dbReference type="EMBL" id="MDR7087575.1"/>
    </source>
</evidence>
<comment type="caution">
    <text evidence="3">The sequence shown here is derived from an EMBL/GenBank/DDBJ whole genome shotgun (WGS) entry which is preliminary data.</text>
</comment>
<dbReference type="PANTHER" id="PTHR48081:SF8">
    <property type="entry name" value="ALPHA_BETA HYDROLASE FOLD-3 DOMAIN-CONTAINING PROTEIN-RELATED"/>
    <property type="match status" value="1"/>
</dbReference>
<dbReference type="Proteomes" id="UP001257739">
    <property type="component" value="Unassembled WGS sequence"/>
</dbReference>
<sequence>MSSMPMRTRIFAAALRRVSTPVEEAKDFAKLRADRRKLQTSAIGRRVFGSLDKGAEVEEITWGKDRRALVYRPKNSIAPLPCVVNFHGGGWVQGNPEQSGWLASRVAVRNNVVVISPAYRLAPEDRFPAGVEDARDAVEWVAKNADDLGITPERIAVMGDSAGGNLAAVVSLLARDSGGPQIRAQVLIYPGVEMYDKWPSEFRNAEAPVLTSRNMNAFARLYLGEQYGTEDFRASPIRAESHANLPKTFILTAELDPLLDNGAHYRDALVAAGVPVRYAEYKGAIHGFMSLPGVSPPAKQALEDVVDFLAQAL</sequence>
<dbReference type="SUPFAM" id="SSF53474">
    <property type="entry name" value="alpha/beta-Hydrolases"/>
    <property type="match status" value="1"/>
</dbReference>
<dbReference type="InterPro" id="IPR050300">
    <property type="entry name" value="GDXG_lipolytic_enzyme"/>
</dbReference>
<evidence type="ECO:0000313" key="4">
    <source>
        <dbReference type="Proteomes" id="UP001257739"/>
    </source>
</evidence>
<reference evidence="3 4" key="1">
    <citation type="submission" date="2023-07" db="EMBL/GenBank/DDBJ databases">
        <title>Sorghum-associated microbial communities from plants grown in Nebraska, USA.</title>
        <authorList>
            <person name="Schachtman D."/>
        </authorList>
    </citation>
    <scope>NUCLEOTIDE SEQUENCE [LARGE SCALE GENOMIC DNA]</scope>
    <source>
        <strain evidence="3 4">BE248</strain>
    </source>
</reference>
<protein>
    <submittedName>
        <fullName evidence="3">Acetyl esterase</fullName>
        <ecNumber evidence="3">3.1.1.-</ecNumber>
    </submittedName>
</protein>
<dbReference type="InterPro" id="IPR013094">
    <property type="entry name" value="AB_hydrolase_3"/>
</dbReference>
<dbReference type="EC" id="3.1.1.-" evidence="3"/>
<feature type="domain" description="Alpha/beta hydrolase fold-3" evidence="2">
    <location>
        <begin position="83"/>
        <end position="289"/>
    </location>
</feature>
<evidence type="ECO:0000259" key="2">
    <source>
        <dbReference type="Pfam" id="PF07859"/>
    </source>
</evidence>
<dbReference type="InterPro" id="IPR029058">
    <property type="entry name" value="AB_hydrolase_fold"/>
</dbReference>
<keyword evidence="1 3" id="KW-0378">Hydrolase</keyword>
<dbReference type="GO" id="GO:0016787">
    <property type="term" value="F:hydrolase activity"/>
    <property type="evidence" value="ECO:0007669"/>
    <property type="project" value="UniProtKB-KW"/>
</dbReference>
<evidence type="ECO:0000256" key="1">
    <source>
        <dbReference type="ARBA" id="ARBA00022801"/>
    </source>
</evidence>
<dbReference type="PANTHER" id="PTHR48081">
    <property type="entry name" value="AB HYDROLASE SUPERFAMILY PROTEIN C4A8.06C"/>
    <property type="match status" value="1"/>
</dbReference>
<name>A0ABU1UR19_9ACTN</name>
<dbReference type="EMBL" id="JAVDWH010000001">
    <property type="protein sequence ID" value="MDR7087575.1"/>
    <property type="molecule type" value="Genomic_DNA"/>
</dbReference>
<accession>A0ABU1UR19</accession>
<dbReference type="Gene3D" id="3.40.50.1820">
    <property type="entry name" value="alpha/beta hydrolase"/>
    <property type="match status" value="1"/>
</dbReference>
<dbReference type="Pfam" id="PF07859">
    <property type="entry name" value="Abhydrolase_3"/>
    <property type="match status" value="1"/>
</dbReference>